<proteinExistence type="evidence at transcript level"/>
<reference evidence="1" key="1">
    <citation type="journal article" date="2011" name="Plant Physiol.">
        <title>Comprehensive sequence analysis of 24,783 barley full-length cDNAs derived from 12 clone libraries.</title>
        <authorList>
            <person name="Matsumoto T."/>
            <person name="Tanaka T."/>
            <person name="Sakai H."/>
            <person name="Amano N."/>
            <person name="Kanamori H."/>
            <person name="Kurita K."/>
            <person name="Kikuta A."/>
            <person name="Kamiya K."/>
            <person name="Yamamoto M."/>
            <person name="Ikawa H."/>
            <person name="Fujii N."/>
            <person name="Hori K."/>
            <person name="Itoh T."/>
            <person name="Sato K."/>
        </authorList>
    </citation>
    <scope>NUCLEOTIDE SEQUENCE</scope>
    <source>
        <tissue evidence="1">Seed</tissue>
    </source>
</reference>
<protein>
    <submittedName>
        <fullName evidence="1">Predicted protein</fullName>
    </submittedName>
</protein>
<dbReference type="PANTHER" id="PTHR31264:SF32">
    <property type="entry name" value="F-BOX DOMAIN-CONTAINING PROTEIN"/>
    <property type="match status" value="1"/>
</dbReference>
<dbReference type="PANTHER" id="PTHR31264">
    <property type="entry name" value="OS07G0554500 PROTEIN-RELATED"/>
    <property type="match status" value="1"/>
</dbReference>
<sequence>METFLAPGEHAEDPLSFRVICLVQCRSNLLLLIFSSLDGQWHVLTYDQWGVCATLASFVKSEPGLSSRQFVHGCFYWRLHKRCELLVLNLRAMEFSAIKSRQRSDSFVVVEAAKGMLGMLTKGYGNDRCCLQYSILTNNQWHFEKVIPLPVKYVSLVGVAGGYLLVYAMYDASSQEKIKFGFFSVNLKTLQVELFAALGTHSPRRLYAGFPPSLCAPTI</sequence>
<dbReference type="EMBL" id="AK375208">
    <property type="protein sequence ID" value="BAK06403.1"/>
    <property type="molecule type" value="mRNA"/>
</dbReference>
<evidence type="ECO:0000313" key="1">
    <source>
        <dbReference type="EMBL" id="BAK06403.1"/>
    </source>
</evidence>
<accession>F2EGD1</accession>
<organism evidence="1">
    <name type="scientific">Hordeum vulgare subsp. vulgare</name>
    <name type="common">Domesticated barley</name>
    <dbReference type="NCBI Taxonomy" id="112509"/>
    <lineage>
        <taxon>Eukaryota</taxon>
        <taxon>Viridiplantae</taxon>
        <taxon>Streptophyta</taxon>
        <taxon>Embryophyta</taxon>
        <taxon>Tracheophyta</taxon>
        <taxon>Spermatophyta</taxon>
        <taxon>Magnoliopsida</taxon>
        <taxon>Liliopsida</taxon>
        <taxon>Poales</taxon>
        <taxon>Poaceae</taxon>
        <taxon>BOP clade</taxon>
        <taxon>Pooideae</taxon>
        <taxon>Triticodae</taxon>
        <taxon>Triticeae</taxon>
        <taxon>Hordeinae</taxon>
        <taxon>Hordeum</taxon>
    </lineage>
</organism>
<dbReference type="AlphaFoldDB" id="F2EGD1"/>
<name>F2EGD1_HORVV</name>